<dbReference type="KEGG" id="osu:NT6N_03510"/>
<feature type="transmembrane region" description="Helical" evidence="7">
    <location>
        <begin position="35"/>
        <end position="52"/>
    </location>
</feature>
<comment type="similarity">
    <text evidence="2">Belongs to the bacterial sugar transferase family.</text>
</comment>
<dbReference type="Pfam" id="PF02397">
    <property type="entry name" value="Bac_transf"/>
    <property type="match status" value="1"/>
</dbReference>
<keyword evidence="4 7" id="KW-0812">Transmembrane</keyword>
<organism evidence="9">
    <name type="scientific">Oceaniferula spumae</name>
    <dbReference type="NCBI Taxonomy" id="2979115"/>
    <lineage>
        <taxon>Bacteria</taxon>
        <taxon>Pseudomonadati</taxon>
        <taxon>Verrucomicrobiota</taxon>
        <taxon>Verrucomicrobiia</taxon>
        <taxon>Verrucomicrobiales</taxon>
        <taxon>Verrucomicrobiaceae</taxon>
        <taxon>Oceaniferula</taxon>
    </lineage>
</organism>
<evidence type="ECO:0000256" key="2">
    <source>
        <dbReference type="ARBA" id="ARBA00006464"/>
    </source>
</evidence>
<dbReference type="PANTHER" id="PTHR30576:SF0">
    <property type="entry name" value="UNDECAPRENYL-PHOSPHATE N-ACETYLGALACTOSAMINYL 1-PHOSPHATE TRANSFERASE-RELATED"/>
    <property type="match status" value="1"/>
</dbReference>
<feature type="transmembrane region" description="Helical" evidence="7">
    <location>
        <begin position="64"/>
        <end position="88"/>
    </location>
</feature>
<keyword evidence="5 7" id="KW-1133">Transmembrane helix</keyword>
<dbReference type="InterPro" id="IPR017475">
    <property type="entry name" value="EPS_sugar_tfrase"/>
</dbReference>
<feature type="domain" description="Bacterial sugar transferase" evidence="8">
    <location>
        <begin position="292"/>
        <end position="474"/>
    </location>
</feature>
<feature type="transmembrane region" description="Helical" evidence="7">
    <location>
        <begin position="100"/>
        <end position="124"/>
    </location>
</feature>
<proteinExistence type="inferred from homology"/>
<feature type="transmembrane region" description="Helical" evidence="7">
    <location>
        <begin position="297"/>
        <end position="318"/>
    </location>
</feature>
<evidence type="ECO:0000256" key="7">
    <source>
        <dbReference type="SAM" id="Phobius"/>
    </source>
</evidence>
<dbReference type="NCBIfam" id="TIGR03025">
    <property type="entry name" value="EPS_sugtrans"/>
    <property type="match status" value="1"/>
</dbReference>
<evidence type="ECO:0000256" key="6">
    <source>
        <dbReference type="ARBA" id="ARBA00023136"/>
    </source>
</evidence>
<evidence type="ECO:0000313" key="9">
    <source>
        <dbReference type="EMBL" id="BDS05311.1"/>
    </source>
</evidence>
<accession>A0AAT9FH50</accession>
<protein>
    <recommendedName>
        <fullName evidence="8">Bacterial sugar transferase domain-containing protein</fullName>
    </recommendedName>
</protein>
<name>A0AAT9FH50_9BACT</name>
<dbReference type="GO" id="GO:0016020">
    <property type="term" value="C:membrane"/>
    <property type="evidence" value="ECO:0007669"/>
    <property type="project" value="UniProtKB-SubCell"/>
</dbReference>
<dbReference type="AlphaFoldDB" id="A0AAT9FH50"/>
<comment type="subcellular location">
    <subcellularLocation>
        <location evidence="1">Membrane</location>
        <topology evidence="1">Multi-pass membrane protein</topology>
    </subcellularLocation>
</comment>
<dbReference type="InterPro" id="IPR003362">
    <property type="entry name" value="Bact_transf"/>
</dbReference>
<keyword evidence="3" id="KW-0808">Transferase</keyword>
<sequence length="478" mass="53214">MSSSPFQLESIDRAYARFASISCARVIVGRLNEKFWSLAFLIVSASSCLLAFELTPSADSTPPSVFIVILTSMVFGVSFTACSHVLGLTNHLLGRNIIPLAIKLFFCSIIGAVAVSMVIGFMIYQPIGRYVTVIAMLLATTCAFVIRSGTWLFSSSYMPKISLIGDKQFCEEAIQFLQGGPLPLKIQTLSLREQGEDPAFVQDFNASSYPISLPRLCQRINSTDCDHIVYQPAHWAVLEQPLVEALAAGKTISPFSQYVEEHYQTMPTWQIPNSGLFSKSFANSSPSYLMSKRVCDIILAIVGLLFSLPLLVMAAIAIKLEDGGPVFYNQIRVGRYGRHFTIYKLRSMCVDSETGGAKWASKSDSRITRIGKFLRRSRIDELPQFLNILRGDMSFIGPRPERPEFTSALDEELHHYNLRHLLKPGLTGWAQINYPYGDSIEDAKQKLTYDLYYVKYATLALDLQIALRTVGAAMQGAR</sequence>
<dbReference type="PANTHER" id="PTHR30576">
    <property type="entry name" value="COLANIC BIOSYNTHESIS UDP-GLUCOSE LIPID CARRIER TRANSFERASE"/>
    <property type="match status" value="1"/>
</dbReference>
<keyword evidence="6 7" id="KW-0472">Membrane</keyword>
<evidence type="ECO:0000256" key="1">
    <source>
        <dbReference type="ARBA" id="ARBA00004141"/>
    </source>
</evidence>
<gene>
    <name evidence="9" type="ORF">NT6N_03510</name>
</gene>
<dbReference type="GO" id="GO:0016780">
    <property type="term" value="F:phosphotransferase activity, for other substituted phosphate groups"/>
    <property type="evidence" value="ECO:0007669"/>
    <property type="project" value="TreeGrafter"/>
</dbReference>
<reference evidence="9" key="1">
    <citation type="submission" date="2024-07" db="EMBL/GenBank/DDBJ databases">
        <title>Complete genome sequence of Verrucomicrobiaceae bacterium NT6N.</title>
        <authorList>
            <person name="Huang C."/>
            <person name="Takami H."/>
            <person name="Hamasaki K."/>
        </authorList>
    </citation>
    <scope>NUCLEOTIDE SEQUENCE</scope>
    <source>
        <strain evidence="9">NT6N</strain>
    </source>
</reference>
<feature type="transmembrane region" description="Helical" evidence="7">
    <location>
        <begin position="130"/>
        <end position="153"/>
    </location>
</feature>
<evidence type="ECO:0000259" key="8">
    <source>
        <dbReference type="Pfam" id="PF02397"/>
    </source>
</evidence>
<dbReference type="EMBL" id="AP026866">
    <property type="protein sequence ID" value="BDS05311.1"/>
    <property type="molecule type" value="Genomic_DNA"/>
</dbReference>
<evidence type="ECO:0000256" key="3">
    <source>
        <dbReference type="ARBA" id="ARBA00022679"/>
    </source>
</evidence>
<evidence type="ECO:0000256" key="4">
    <source>
        <dbReference type="ARBA" id="ARBA00022692"/>
    </source>
</evidence>
<evidence type="ECO:0000256" key="5">
    <source>
        <dbReference type="ARBA" id="ARBA00022989"/>
    </source>
</evidence>